<reference evidence="1 2" key="1">
    <citation type="submission" date="2024-09" db="EMBL/GenBank/DDBJ databases">
        <title>Chromosome-scale assembly of Riccia fluitans.</title>
        <authorList>
            <person name="Paukszto L."/>
            <person name="Sawicki J."/>
            <person name="Karawczyk K."/>
            <person name="Piernik-Szablinska J."/>
            <person name="Szczecinska M."/>
            <person name="Mazdziarz M."/>
        </authorList>
    </citation>
    <scope>NUCLEOTIDE SEQUENCE [LARGE SCALE GENOMIC DNA]</scope>
    <source>
        <strain evidence="1">Rf_01</strain>
        <tissue evidence="1">Aerial parts of the thallus</tissue>
    </source>
</reference>
<evidence type="ECO:0000313" key="2">
    <source>
        <dbReference type="Proteomes" id="UP001605036"/>
    </source>
</evidence>
<comment type="caution">
    <text evidence="1">The sequence shown here is derived from an EMBL/GenBank/DDBJ whole genome shotgun (WGS) entry which is preliminary data.</text>
</comment>
<accession>A0ABD1Y1W7</accession>
<keyword evidence="2" id="KW-1185">Reference proteome</keyword>
<name>A0ABD1Y1W7_9MARC</name>
<dbReference type="EMBL" id="JBHFFA010000006">
    <property type="protein sequence ID" value="KAL2620758.1"/>
    <property type="molecule type" value="Genomic_DNA"/>
</dbReference>
<proteinExistence type="predicted"/>
<evidence type="ECO:0000313" key="1">
    <source>
        <dbReference type="EMBL" id="KAL2620758.1"/>
    </source>
</evidence>
<protein>
    <submittedName>
        <fullName evidence="1">Uncharacterized protein</fullName>
    </submittedName>
</protein>
<gene>
    <name evidence="1" type="ORF">R1flu_000963</name>
</gene>
<sequence>MINCSTFKDLFQVFKTWFGLGDTKIQSQHEGYPIDQLCRFKQELGPVGIGIDRACHDMIRQIHKYVGNVTLGYAEPGLIALAMCFVDPKMPHLCPDWYAYLSKEIIRSLGFQKTDGNSLVIFCGGWSALVELMRMSYLIQKAQMGEGGSWPVIEPAATAVL</sequence>
<dbReference type="AlphaFoldDB" id="A0ABD1Y1W7"/>
<organism evidence="1 2">
    <name type="scientific">Riccia fluitans</name>
    <dbReference type="NCBI Taxonomy" id="41844"/>
    <lineage>
        <taxon>Eukaryota</taxon>
        <taxon>Viridiplantae</taxon>
        <taxon>Streptophyta</taxon>
        <taxon>Embryophyta</taxon>
        <taxon>Marchantiophyta</taxon>
        <taxon>Marchantiopsida</taxon>
        <taxon>Marchantiidae</taxon>
        <taxon>Marchantiales</taxon>
        <taxon>Ricciaceae</taxon>
        <taxon>Riccia</taxon>
    </lineage>
</organism>
<dbReference type="Proteomes" id="UP001605036">
    <property type="component" value="Unassembled WGS sequence"/>
</dbReference>